<protein>
    <recommendedName>
        <fullName evidence="1">RNase H type-1 domain-containing protein</fullName>
    </recommendedName>
</protein>
<dbReference type="Pfam" id="PF13456">
    <property type="entry name" value="RVT_3"/>
    <property type="match status" value="1"/>
</dbReference>
<comment type="caution">
    <text evidence="2">The sequence shown here is derived from an EMBL/GenBank/DDBJ whole genome shotgun (WGS) entry which is preliminary data.</text>
</comment>
<evidence type="ECO:0000259" key="1">
    <source>
        <dbReference type="Pfam" id="PF13456"/>
    </source>
</evidence>
<proteinExistence type="predicted"/>
<name>A0ABD1AP20_CARAN</name>
<dbReference type="InterPro" id="IPR002156">
    <property type="entry name" value="RNaseH_domain"/>
</dbReference>
<accession>A0ABD1AP20</accession>
<sequence>MPVYHGRDAFLPITNRLSAELKVILWTVCSLKDLHISRFELWSDCGTMITALDQPEKWPLYRSVLDQIIQVMSSFHSCCFKASSFQANTIARDIARSMTIEG</sequence>
<dbReference type="AlphaFoldDB" id="A0ABD1AP20"/>
<gene>
    <name evidence="2" type="ORF">V5N11_020207</name>
</gene>
<dbReference type="Proteomes" id="UP001558713">
    <property type="component" value="Unassembled WGS sequence"/>
</dbReference>
<evidence type="ECO:0000313" key="3">
    <source>
        <dbReference type="Proteomes" id="UP001558713"/>
    </source>
</evidence>
<feature type="domain" description="RNase H type-1" evidence="1">
    <location>
        <begin position="11"/>
        <end position="96"/>
    </location>
</feature>
<dbReference type="EMBL" id="JBANAX010000449">
    <property type="protein sequence ID" value="KAL1208417.1"/>
    <property type="molecule type" value="Genomic_DNA"/>
</dbReference>
<keyword evidence="3" id="KW-1185">Reference proteome</keyword>
<reference evidence="2 3" key="1">
    <citation type="submission" date="2024-04" db="EMBL/GenBank/DDBJ databases">
        <title>Genome assembly C_amara_ONT_v2.</title>
        <authorList>
            <person name="Yant L."/>
            <person name="Moore C."/>
            <person name="Slenker M."/>
        </authorList>
    </citation>
    <scope>NUCLEOTIDE SEQUENCE [LARGE SCALE GENOMIC DNA]</scope>
    <source>
        <tissue evidence="2">Leaf</tissue>
    </source>
</reference>
<organism evidence="2 3">
    <name type="scientific">Cardamine amara subsp. amara</name>
    <dbReference type="NCBI Taxonomy" id="228776"/>
    <lineage>
        <taxon>Eukaryota</taxon>
        <taxon>Viridiplantae</taxon>
        <taxon>Streptophyta</taxon>
        <taxon>Embryophyta</taxon>
        <taxon>Tracheophyta</taxon>
        <taxon>Spermatophyta</taxon>
        <taxon>Magnoliopsida</taxon>
        <taxon>eudicotyledons</taxon>
        <taxon>Gunneridae</taxon>
        <taxon>Pentapetalae</taxon>
        <taxon>rosids</taxon>
        <taxon>malvids</taxon>
        <taxon>Brassicales</taxon>
        <taxon>Brassicaceae</taxon>
        <taxon>Cardamineae</taxon>
        <taxon>Cardamine</taxon>
    </lineage>
</organism>
<evidence type="ECO:0000313" key="2">
    <source>
        <dbReference type="EMBL" id="KAL1208417.1"/>
    </source>
</evidence>